<evidence type="ECO:0000313" key="2">
    <source>
        <dbReference type="Proteomes" id="UP000488295"/>
    </source>
</evidence>
<sequence length="161" mass="18743">MSLLFQELDCDKTCDRVDEFLTEDLEKLILMSGRNLTDLRSPTLSLAPGHSNGTNHAEASIIRGLDAEAELRAIHHTIYHLPEMSKIIMRDLYIYQMESWQVADAIRYGHTQFNTLKRRAQLFFADSFDHWQRYMACQPIIDLHKYKQPELDRNSSGEKAE</sequence>
<reference evidence="1 2" key="1">
    <citation type="submission" date="2019-11" db="EMBL/GenBank/DDBJ databases">
        <title>Gastrointestinal microbiota of Peromyscus leucopus.</title>
        <authorList>
            <person name="Milovic A."/>
            <person name="Bassam K."/>
            <person name="Barbour A.G."/>
        </authorList>
    </citation>
    <scope>NUCLEOTIDE SEQUENCE [LARGE SCALE GENOMIC DNA]</scope>
    <source>
        <strain evidence="1 2">LL8</strain>
    </source>
</reference>
<accession>A0A9X4XBP5</accession>
<comment type="caution">
    <text evidence="1">The sequence shown here is derived from an EMBL/GenBank/DDBJ whole genome shotgun (WGS) entry which is preliminary data.</text>
</comment>
<dbReference type="InterPro" id="IPR006524">
    <property type="entry name" value="ArpU-like"/>
</dbReference>
<proteinExistence type="predicted"/>
<dbReference type="RefSeq" id="WP_155692382.1">
    <property type="nucleotide sequence ID" value="NZ_WKKC01000008.1"/>
</dbReference>
<organism evidence="1 2">
    <name type="scientific">Lactobacillus johnsonii</name>
    <dbReference type="NCBI Taxonomy" id="33959"/>
    <lineage>
        <taxon>Bacteria</taxon>
        <taxon>Bacillati</taxon>
        <taxon>Bacillota</taxon>
        <taxon>Bacilli</taxon>
        <taxon>Lactobacillales</taxon>
        <taxon>Lactobacillaceae</taxon>
        <taxon>Lactobacillus</taxon>
    </lineage>
</organism>
<dbReference type="EMBL" id="WKKC01000008">
    <property type="protein sequence ID" value="MTE02745.1"/>
    <property type="molecule type" value="Genomic_DNA"/>
</dbReference>
<dbReference type="AlphaFoldDB" id="A0A9X4XBP5"/>
<name>A0A9X4XBP5_LACJH</name>
<gene>
    <name evidence="1" type="ORF">GJU95_02995</name>
</gene>
<dbReference type="NCBIfam" id="TIGR01637">
    <property type="entry name" value="phage_arpU"/>
    <property type="match status" value="1"/>
</dbReference>
<evidence type="ECO:0000313" key="1">
    <source>
        <dbReference type="EMBL" id="MTE02745.1"/>
    </source>
</evidence>
<dbReference type="Proteomes" id="UP000488295">
    <property type="component" value="Unassembled WGS sequence"/>
</dbReference>
<protein>
    <submittedName>
        <fullName evidence="1">Uncharacterized protein</fullName>
    </submittedName>
</protein>